<evidence type="ECO:0000259" key="1">
    <source>
        <dbReference type="Pfam" id="PF01370"/>
    </source>
</evidence>
<dbReference type="Gene3D" id="3.40.50.720">
    <property type="entry name" value="NAD(P)-binding Rossmann-like Domain"/>
    <property type="match status" value="1"/>
</dbReference>
<organism evidence="2 3">
    <name type="scientific">Amycolatopsis acidicola</name>
    <dbReference type="NCBI Taxonomy" id="2596893"/>
    <lineage>
        <taxon>Bacteria</taxon>
        <taxon>Bacillati</taxon>
        <taxon>Actinomycetota</taxon>
        <taxon>Actinomycetes</taxon>
        <taxon>Pseudonocardiales</taxon>
        <taxon>Pseudonocardiaceae</taxon>
        <taxon>Amycolatopsis</taxon>
    </lineage>
</organism>
<evidence type="ECO:0000313" key="3">
    <source>
        <dbReference type="Proteomes" id="UP000319769"/>
    </source>
</evidence>
<dbReference type="PANTHER" id="PTHR48079:SF6">
    <property type="entry name" value="NAD(P)-BINDING DOMAIN-CONTAINING PROTEIN-RELATED"/>
    <property type="match status" value="1"/>
</dbReference>
<dbReference type="OrthoDB" id="9787292at2"/>
<dbReference type="SUPFAM" id="SSF51735">
    <property type="entry name" value="NAD(P)-binding Rossmann-fold domains"/>
    <property type="match status" value="1"/>
</dbReference>
<dbReference type="CDD" id="cd05262">
    <property type="entry name" value="SDR_a7"/>
    <property type="match status" value="1"/>
</dbReference>
<dbReference type="RefSeq" id="WP_144757699.1">
    <property type="nucleotide sequence ID" value="NZ_VMNW02000047.1"/>
</dbReference>
<reference evidence="2" key="1">
    <citation type="submission" date="2019-09" db="EMBL/GenBank/DDBJ databases">
        <authorList>
            <person name="Teo W.F.A."/>
            <person name="Duangmal K."/>
        </authorList>
    </citation>
    <scope>NUCLEOTIDE SEQUENCE [LARGE SCALE GENOMIC DNA]</scope>
    <source>
        <strain evidence="2">K81G1</strain>
    </source>
</reference>
<dbReference type="InterPro" id="IPR051783">
    <property type="entry name" value="NAD(P)-dependent_oxidoreduct"/>
</dbReference>
<dbReference type="AlphaFoldDB" id="A0A5N0UZF6"/>
<dbReference type="InterPro" id="IPR036291">
    <property type="entry name" value="NAD(P)-bd_dom_sf"/>
</dbReference>
<accession>A0A5N0UZF6</accession>
<name>A0A5N0UZF6_9PSEU</name>
<protein>
    <submittedName>
        <fullName evidence="2">SDR family oxidoreductase</fullName>
    </submittedName>
</protein>
<dbReference type="Proteomes" id="UP000319769">
    <property type="component" value="Unassembled WGS sequence"/>
</dbReference>
<dbReference type="Pfam" id="PF01370">
    <property type="entry name" value="Epimerase"/>
    <property type="match status" value="1"/>
</dbReference>
<comment type="caution">
    <text evidence="2">The sequence shown here is derived from an EMBL/GenBank/DDBJ whole genome shotgun (WGS) entry which is preliminary data.</text>
</comment>
<proteinExistence type="predicted"/>
<evidence type="ECO:0000313" key="2">
    <source>
        <dbReference type="EMBL" id="KAA9156691.1"/>
    </source>
</evidence>
<keyword evidence="3" id="KW-1185">Reference proteome</keyword>
<dbReference type="GO" id="GO:0005737">
    <property type="term" value="C:cytoplasm"/>
    <property type="evidence" value="ECO:0007669"/>
    <property type="project" value="TreeGrafter"/>
</dbReference>
<dbReference type="GO" id="GO:0004029">
    <property type="term" value="F:aldehyde dehydrogenase (NAD+) activity"/>
    <property type="evidence" value="ECO:0007669"/>
    <property type="project" value="TreeGrafter"/>
</dbReference>
<gene>
    <name evidence="2" type="ORF">FPZ12_027025</name>
</gene>
<dbReference type="EMBL" id="VMNW02000047">
    <property type="protein sequence ID" value="KAA9156691.1"/>
    <property type="molecule type" value="Genomic_DNA"/>
</dbReference>
<feature type="domain" description="NAD-dependent epimerase/dehydratase" evidence="1">
    <location>
        <begin position="3"/>
        <end position="216"/>
    </location>
</feature>
<dbReference type="InterPro" id="IPR001509">
    <property type="entry name" value="Epimerase_deHydtase"/>
</dbReference>
<sequence length="302" mass="31258">MRVLITGASGHLGSAIVPGLVSAGHEVIGLVRSDSSAGKVTALGATARRGDLHDPDGLREAATGVDGVIHLAFNHEAMTTGDYEGAVATDLAAVRALADGLGEGEGKSFVGTSGTMMLLSAGLDRPGTEDDVVASGPRIDAENLVAGLAERGIRSSVVRLPPVVHSDLDKHGFVPSLIRIAREQGVSAYVGDGANRWPAGHTLDAARVYQLALEKAPAGSRLHPVGDEGIPLKQIAEIIGQRLDLPVKSIPAEEAAAHFGFLGGAVLADNPVTTARTREVLGWEPTHPGLLEDLAQAHYFEN</sequence>
<dbReference type="PANTHER" id="PTHR48079">
    <property type="entry name" value="PROTEIN YEEZ"/>
    <property type="match status" value="1"/>
</dbReference>